<keyword evidence="3" id="KW-1185">Reference proteome</keyword>
<gene>
    <name evidence="2" type="ORF">SAMN05720606_108218</name>
</gene>
<dbReference type="PANTHER" id="PTHR43317">
    <property type="entry name" value="THERMOSPERMINE SYNTHASE ACAULIS5"/>
    <property type="match status" value="1"/>
</dbReference>
<organism evidence="2 3">
    <name type="scientific">Paenibacillus polysaccharolyticus</name>
    <dbReference type="NCBI Taxonomy" id="582692"/>
    <lineage>
        <taxon>Bacteria</taxon>
        <taxon>Bacillati</taxon>
        <taxon>Bacillota</taxon>
        <taxon>Bacilli</taxon>
        <taxon>Bacillales</taxon>
        <taxon>Paenibacillaceae</taxon>
        <taxon>Paenibacillus</taxon>
    </lineage>
</organism>
<dbReference type="RefSeq" id="WP_090920431.1">
    <property type="nucleotide sequence ID" value="NZ_FMVM01000008.1"/>
</dbReference>
<dbReference type="PANTHER" id="PTHR43317:SF1">
    <property type="entry name" value="THERMOSPERMINE SYNTHASE ACAULIS5"/>
    <property type="match status" value="1"/>
</dbReference>
<evidence type="ECO:0000313" key="2">
    <source>
        <dbReference type="EMBL" id="SCY74187.1"/>
    </source>
</evidence>
<sequence>MRVLYRNKSEQHELTVYETKRLYGEKGHFRVLQFSNDAVQGAIDVEQPSRIVLEYPRAMLHLMERNNPHYNRVFVVGQGIGTIPSYLSDRQVKVAELDAEVVEISQHFFGYKGSPVLVGDGRELLEREQAGTYDYIVIDAFTATGTPEQFTNRSFFNMAKDKLYAGGAVLLNVFGRCGNDQLVNAIYTTLGIEFPYVRAFALPAEPIDVQNRILMGSLRPIDVQMRYMAGFVEQNLEEGYVIEG</sequence>
<evidence type="ECO:0000256" key="1">
    <source>
        <dbReference type="ARBA" id="ARBA00023115"/>
    </source>
</evidence>
<accession>A0A1G5IE02</accession>
<proteinExistence type="predicted"/>
<dbReference type="InterPro" id="IPR029063">
    <property type="entry name" value="SAM-dependent_MTases_sf"/>
</dbReference>
<protein>
    <submittedName>
        <fullName evidence="2">Spermidine synthase</fullName>
    </submittedName>
</protein>
<dbReference type="EMBL" id="FMVM01000008">
    <property type="protein sequence ID" value="SCY74187.1"/>
    <property type="molecule type" value="Genomic_DNA"/>
</dbReference>
<dbReference type="Pfam" id="PF01564">
    <property type="entry name" value="Spermine_synth"/>
    <property type="match status" value="1"/>
</dbReference>
<dbReference type="STRING" id="582692.SAMN05720606_108218"/>
<evidence type="ECO:0000313" key="3">
    <source>
        <dbReference type="Proteomes" id="UP000198538"/>
    </source>
</evidence>
<name>A0A1G5IE02_9BACL</name>
<dbReference type="AlphaFoldDB" id="A0A1G5IE02"/>
<dbReference type="Gene3D" id="3.40.50.150">
    <property type="entry name" value="Vaccinia Virus protein VP39"/>
    <property type="match status" value="1"/>
</dbReference>
<keyword evidence="1" id="KW-0620">Polyamine biosynthesis</keyword>
<dbReference type="GO" id="GO:0006596">
    <property type="term" value="P:polyamine biosynthetic process"/>
    <property type="evidence" value="ECO:0007669"/>
    <property type="project" value="UniProtKB-KW"/>
</dbReference>
<reference evidence="3" key="1">
    <citation type="submission" date="2016-10" db="EMBL/GenBank/DDBJ databases">
        <authorList>
            <person name="Varghese N."/>
            <person name="Submissions S."/>
        </authorList>
    </citation>
    <scope>NUCLEOTIDE SEQUENCE [LARGE SCALE GENOMIC DNA]</scope>
    <source>
        <strain evidence="3">BL9</strain>
    </source>
</reference>
<dbReference type="Proteomes" id="UP000198538">
    <property type="component" value="Unassembled WGS sequence"/>
</dbReference>
<dbReference type="SUPFAM" id="SSF53335">
    <property type="entry name" value="S-adenosyl-L-methionine-dependent methyltransferases"/>
    <property type="match status" value="1"/>
</dbReference>
<dbReference type="NCBIfam" id="NF037959">
    <property type="entry name" value="MFS_SpdSyn"/>
    <property type="match status" value="1"/>
</dbReference>